<name>A0A9N9DHE3_9GLOM</name>
<feature type="compositionally biased region" description="Polar residues" evidence="3">
    <location>
        <begin position="837"/>
        <end position="849"/>
    </location>
</feature>
<keyword evidence="1" id="KW-0064">Aspartyl protease</keyword>
<protein>
    <submittedName>
        <fullName evidence="5">2364_t:CDS:1</fullName>
    </submittedName>
</protein>
<organism evidence="5 6">
    <name type="scientific">Paraglomus brasilianum</name>
    <dbReference type="NCBI Taxonomy" id="144538"/>
    <lineage>
        <taxon>Eukaryota</taxon>
        <taxon>Fungi</taxon>
        <taxon>Fungi incertae sedis</taxon>
        <taxon>Mucoromycota</taxon>
        <taxon>Glomeromycotina</taxon>
        <taxon>Glomeromycetes</taxon>
        <taxon>Paraglomerales</taxon>
        <taxon>Paraglomeraceae</taxon>
        <taxon>Paraglomus</taxon>
    </lineage>
</organism>
<dbReference type="Pfam" id="PF08284">
    <property type="entry name" value="RVP_2"/>
    <property type="match status" value="1"/>
</dbReference>
<dbReference type="InterPro" id="IPR005162">
    <property type="entry name" value="Retrotrans_gag_dom"/>
</dbReference>
<accession>A0A9N9DHE3</accession>
<dbReference type="Proteomes" id="UP000789739">
    <property type="component" value="Unassembled WGS sequence"/>
</dbReference>
<feature type="domain" description="Retrotransposon gag" evidence="4">
    <location>
        <begin position="400"/>
        <end position="499"/>
    </location>
</feature>
<dbReference type="GO" id="GO:0004190">
    <property type="term" value="F:aspartic-type endopeptidase activity"/>
    <property type="evidence" value="ECO:0007669"/>
    <property type="project" value="UniProtKB-KW"/>
</dbReference>
<evidence type="ECO:0000256" key="1">
    <source>
        <dbReference type="ARBA" id="ARBA00022750"/>
    </source>
</evidence>
<evidence type="ECO:0000256" key="2">
    <source>
        <dbReference type="SAM" id="Coils"/>
    </source>
</evidence>
<feature type="coiled-coil region" evidence="2">
    <location>
        <begin position="1178"/>
        <end position="1205"/>
    </location>
</feature>
<sequence>MNRAYELYLEQIEVHETSHPSSLAVDVLQAYHPDLSCTICYPVANLYRPFRRFWGTYRDNYFATQYSQKTNDSYCILVAATDYNTARAAARDIVFSCRYNNDLLDPKEVIAGLLLAHTPYTLAPTLPLNFEATLLDLHIEDLLPSTPASTRPRTENLLFNFQNQLERTELNFDVFPPRSIFTLGPEQLADTGVGSSTNTYIPIPPSLALPSSPISEIPYHYTRETTPPPRNRLFRYLQQTFSPVRTTVPPSPLVTEYYPTVNLDINVTPRHTPPSLNTPPLNDQNLIDPLDHYIQNQDTTIVRANSPPQFEEINLQPLVEELNPILPPNQTENLMGDQALRDAAQAITGLANALGQGSEKTLITVADFYGDGTQDPADWLKEFRRAATANRWSAERKLQLAPVYLKGVALDWYTALNPAPNVFNDNNNQNQSFQHLFKTRFYTTKQKALWQKQLFEIKQGPTETVDEYVNRFRTLQTKVDPTGVFPADFVKQLFIQGLRSEYAVNVQAAIPNTLTDAIEVALRWETGKLMTTPTTNTDQAIQQLTDQIAKLSINLAQTQTTPTSSVNYADNRAQTPRMKEPPICYYCGRTGHFIRTEMVALLIAIPITETVLAVAIILVLEANLEIIIIEAEIMITITLTKTPLIDLLHLIIKVLIILHKIRLRHPLLLLASEKRYSIIHLSENKPYQAIIDSGASVSMIAHKAVKELGLTIEKASNSLIVPAVGTSTRPLGIIKDLPIEIDHITIPLTVEVVDTTSYSLLLGNDWNQKVEANYNWENGCYTFKWKNKKHTIPTTYESNQPLPSQPTVTAPDELDLYEPEYLYPREAYTFNREDSDQSLSPEENEWTTYHSRRRNRKAPKQRPQDVPPALLVMTPTTYIGTAPIMSAEDACGCTLDQVDSNHLPNHSTRRTHHCCQCRVPNRPEVLRLLEEKLVCPGCYSDFHCALDREDPRSIHFFTQGEERGMLVNCKVCNKADTRPRMCQLDSLREELWFCELEHLYAYKASQDIQYNPNYNLWTQIKRYTESTKNAGHQYEMNQTRIYRLAKILLDENDQTIAQALEPLTSDRITQPWSYEEMQLILQAESDLLSENDIDPLQAILDESFNTSHPDYDQKYALAVLRRNFTVPVDLCQECLHVKHQEELNSNQGYCDDCKLPDPEIYSPPAEETVKEIDDGSQFYQLRQQVQQQDQLIKQLQARIETLETTNAALLCFF</sequence>
<evidence type="ECO:0000259" key="4">
    <source>
        <dbReference type="Pfam" id="PF03732"/>
    </source>
</evidence>
<comment type="caution">
    <text evidence="5">The sequence shown here is derived from an EMBL/GenBank/DDBJ whole genome shotgun (WGS) entry which is preliminary data.</text>
</comment>
<dbReference type="CDD" id="cd00303">
    <property type="entry name" value="retropepsin_like"/>
    <property type="match status" value="1"/>
</dbReference>
<feature type="compositionally biased region" description="Basic residues" evidence="3">
    <location>
        <begin position="850"/>
        <end position="860"/>
    </location>
</feature>
<dbReference type="GO" id="GO:0006508">
    <property type="term" value="P:proteolysis"/>
    <property type="evidence" value="ECO:0007669"/>
    <property type="project" value="InterPro"/>
</dbReference>
<dbReference type="AlphaFoldDB" id="A0A9N9DHE3"/>
<dbReference type="SUPFAM" id="SSF50630">
    <property type="entry name" value="Acid proteases"/>
    <property type="match status" value="1"/>
</dbReference>
<dbReference type="PANTHER" id="PTHR33223:SF6">
    <property type="entry name" value="CCHC-TYPE DOMAIN-CONTAINING PROTEIN"/>
    <property type="match status" value="1"/>
</dbReference>
<reference evidence="5" key="1">
    <citation type="submission" date="2021-06" db="EMBL/GenBank/DDBJ databases">
        <authorList>
            <person name="Kallberg Y."/>
            <person name="Tangrot J."/>
            <person name="Rosling A."/>
        </authorList>
    </citation>
    <scope>NUCLEOTIDE SEQUENCE</scope>
    <source>
        <strain evidence="5">BR232B</strain>
    </source>
</reference>
<evidence type="ECO:0000256" key="3">
    <source>
        <dbReference type="SAM" id="MobiDB-lite"/>
    </source>
</evidence>
<keyword evidence="2" id="KW-0175">Coiled coil</keyword>
<dbReference type="PANTHER" id="PTHR33223">
    <property type="entry name" value="CCHC-TYPE DOMAIN-CONTAINING PROTEIN"/>
    <property type="match status" value="1"/>
</dbReference>
<dbReference type="InterPro" id="IPR021109">
    <property type="entry name" value="Peptidase_aspartic_dom_sf"/>
</dbReference>
<evidence type="ECO:0000313" key="5">
    <source>
        <dbReference type="EMBL" id="CAG8638449.1"/>
    </source>
</evidence>
<gene>
    <name evidence="5" type="ORF">PBRASI_LOCUS9637</name>
</gene>
<dbReference type="Gene3D" id="2.40.70.10">
    <property type="entry name" value="Acid Proteases"/>
    <property type="match status" value="1"/>
</dbReference>
<feature type="region of interest" description="Disordered" evidence="3">
    <location>
        <begin position="832"/>
        <end position="867"/>
    </location>
</feature>
<dbReference type="PROSITE" id="PS00141">
    <property type="entry name" value="ASP_PROTEASE"/>
    <property type="match status" value="1"/>
</dbReference>
<dbReference type="OrthoDB" id="2285352at2759"/>
<keyword evidence="6" id="KW-1185">Reference proteome</keyword>
<evidence type="ECO:0000313" key="6">
    <source>
        <dbReference type="Proteomes" id="UP000789739"/>
    </source>
</evidence>
<proteinExistence type="predicted"/>
<keyword evidence="1" id="KW-0378">Hydrolase</keyword>
<dbReference type="EMBL" id="CAJVPI010002214">
    <property type="protein sequence ID" value="CAG8638449.1"/>
    <property type="molecule type" value="Genomic_DNA"/>
</dbReference>
<dbReference type="Pfam" id="PF03732">
    <property type="entry name" value="Retrotrans_gag"/>
    <property type="match status" value="1"/>
</dbReference>
<keyword evidence="1" id="KW-0645">Protease</keyword>
<dbReference type="InterPro" id="IPR001969">
    <property type="entry name" value="Aspartic_peptidase_AS"/>
</dbReference>